<accession>A0A899FQS9</accession>
<dbReference type="Pfam" id="PF11698">
    <property type="entry name" value="V-ATPase_H_C"/>
    <property type="match status" value="1"/>
</dbReference>
<evidence type="ECO:0000313" key="7">
    <source>
        <dbReference type="EMBL" id="QSL66290.1"/>
    </source>
</evidence>
<dbReference type="Gene3D" id="1.25.40.150">
    <property type="entry name" value="V-type ATPase, subunit H, C-terminal domain"/>
    <property type="match status" value="1"/>
</dbReference>
<gene>
    <name evidence="7" type="ORF">MERGE_000668</name>
</gene>
<comment type="similarity">
    <text evidence="1 5">Belongs to the V-ATPase H subunit family.</text>
</comment>
<comment type="subunit">
    <text evidence="5">V-ATPase is a heteromultimeric enzyme made up of two complexes: the ATP-hydrolytic V1 complex and the proton translocation V0 complex.</text>
</comment>
<dbReference type="GO" id="GO:0000329">
    <property type="term" value="C:fungal-type vacuole membrane"/>
    <property type="evidence" value="ECO:0007669"/>
    <property type="project" value="TreeGrafter"/>
</dbReference>
<proteinExistence type="inferred from homology"/>
<dbReference type="InterPro" id="IPR038497">
    <property type="entry name" value="ATPase_V1-cplx_hsu_C_sf"/>
</dbReference>
<dbReference type="GO" id="GO:0046961">
    <property type="term" value="F:proton-transporting ATPase activity, rotational mechanism"/>
    <property type="evidence" value="ECO:0007669"/>
    <property type="project" value="UniProtKB-UniRule"/>
</dbReference>
<evidence type="ECO:0000256" key="3">
    <source>
        <dbReference type="ARBA" id="ARBA00022781"/>
    </source>
</evidence>
<dbReference type="PIRSF" id="PIRSF032184">
    <property type="entry name" value="ATPase_V1_H"/>
    <property type="match status" value="1"/>
</dbReference>
<keyword evidence="4 5" id="KW-0406">Ion transport</keyword>
<sequence length="466" mass="53832">MQNSCKESFSWNLQTNAFLEDLLSNIRSRPMPWEGYQRAGLVTEGDIKKIKALDWQPKKGRLAVLLKEGNEYAELFLRLFQNVQKLDLLQYLLTLCTDLLDDIPEFSNTLLLCKNKENLPFSPLLRLLKHDDQIISLLSGKIIAILISSTSLIPINILSRFFEWISFLCQSSDLNIQDLATQALIEVVKTSFNRLQFWKESSYMQNLICILKNNHDNLQLQYHTLLVIWLITFEPKISKEINRRHSIILILVNLLKNVIKEKIIRVIFSIFRNLINLAHSENLSTMLAIKLLPLTETISNKKWLDKEAIEDIDYVKTSLKADLEGLATFDEYILEIESGHLNWTPSHSSEKFWKENAFKLMNNDGLLLKKLVHLLLASKDPLVLAVAIHDIGKFIQYYPNGKSHVQKLGTKQKIMELMTHTDSDVKYEALTTVRLFMSQSCGLRGESESIVDYKGPDLFIIYIDYL</sequence>
<dbReference type="AlphaFoldDB" id="A0A899FQS9"/>
<dbReference type="InterPro" id="IPR011989">
    <property type="entry name" value="ARM-like"/>
</dbReference>
<dbReference type="Proteomes" id="UP000663699">
    <property type="component" value="Chromosome 11"/>
</dbReference>
<dbReference type="Pfam" id="PF03224">
    <property type="entry name" value="V-ATPase_H_N"/>
    <property type="match status" value="1"/>
</dbReference>
<dbReference type="PANTHER" id="PTHR10698">
    <property type="entry name" value="V-TYPE PROTON ATPASE SUBUNIT H"/>
    <property type="match status" value="1"/>
</dbReference>
<dbReference type="SUPFAM" id="SSF48371">
    <property type="entry name" value="ARM repeat"/>
    <property type="match status" value="1"/>
</dbReference>
<dbReference type="InterPro" id="IPR011987">
    <property type="entry name" value="ATPase_V1-cplx_hsu_C"/>
</dbReference>
<dbReference type="EMBL" id="CP054542">
    <property type="protein sequence ID" value="QSL66290.1"/>
    <property type="molecule type" value="Genomic_DNA"/>
</dbReference>
<comment type="function">
    <text evidence="5">Subunit of the V1 complex of vacuolar(H+)-ATPase (V-ATPase), a multisubunit enzyme composed of a peripheral complex (V1) that hydrolyzes ATP and a membrane integral complex (V0) that translocates protons. V-ATPase is responsible for acidifying and maintaining the pH of intracellular compartments.</text>
</comment>
<dbReference type="GO" id="GO:0000221">
    <property type="term" value="C:vacuolar proton-transporting V-type ATPase, V1 domain"/>
    <property type="evidence" value="ECO:0007669"/>
    <property type="project" value="UniProtKB-UniRule"/>
</dbReference>
<dbReference type="PANTHER" id="PTHR10698:SF0">
    <property type="entry name" value="V-TYPE PROTON ATPASE SUBUNIT H"/>
    <property type="match status" value="1"/>
</dbReference>
<dbReference type="InterPro" id="IPR016024">
    <property type="entry name" value="ARM-type_fold"/>
</dbReference>
<keyword evidence="8" id="KW-1185">Reference proteome</keyword>
<evidence type="ECO:0000256" key="2">
    <source>
        <dbReference type="ARBA" id="ARBA00022448"/>
    </source>
</evidence>
<evidence type="ECO:0000256" key="4">
    <source>
        <dbReference type="ARBA" id="ARBA00023065"/>
    </source>
</evidence>
<dbReference type="InterPro" id="IPR004908">
    <property type="entry name" value="ATPase_V1-cplx_hsu"/>
</dbReference>
<dbReference type="Gene3D" id="1.25.10.10">
    <property type="entry name" value="Leucine-rich Repeat Variant"/>
    <property type="match status" value="1"/>
</dbReference>
<protein>
    <recommendedName>
        <fullName evidence="5">V-type proton ATPase subunit H</fullName>
    </recommendedName>
</protein>
<reference evidence="7" key="1">
    <citation type="submission" date="2020-06" db="EMBL/GenBank/DDBJ databases">
        <title>Genomes of multiple members of Pneumocystis genus reveal paths to human pathogen Pneumocystis jirovecii.</title>
        <authorList>
            <person name="Cisse O.H."/>
            <person name="Ma L."/>
            <person name="Dekker J."/>
            <person name="Khil P."/>
            <person name="Jo J."/>
            <person name="Brenchley J."/>
            <person name="Blair R."/>
            <person name="Pahar B."/>
            <person name="Chabe M."/>
            <person name="Van Rompay K.A."/>
            <person name="Keesler R."/>
            <person name="Sukura A."/>
            <person name="Hirsch V."/>
            <person name="Kutty G."/>
            <person name="Liu Y."/>
            <person name="Peng L."/>
            <person name="Chen J."/>
            <person name="Song J."/>
            <person name="Weissenbacher-Lang C."/>
            <person name="Xu J."/>
            <person name="Upham N.S."/>
            <person name="Stajich J.E."/>
            <person name="Cuomo C.A."/>
            <person name="Cushion M.T."/>
            <person name="Kovacs J.A."/>
        </authorList>
    </citation>
    <scope>NUCLEOTIDE SEQUENCE</scope>
    <source>
        <strain evidence="7">2A</strain>
    </source>
</reference>
<evidence type="ECO:0000256" key="5">
    <source>
        <dbReference type="PIRNR" id="PIRNR032184"/>
    </source>
</evidence>
<keyword evidence="3 5" id="KW-0375">Hydrogen ion transport</keyword>
<evidence type="ECO:0000313" key="8">
    <source>
        <dbReference type="Proteomes" id="UP000663699"/>
    </source>
</evidence>
<name>A0A899FQS9_9ASCO</name>
<dbReference type="OrthoDB" id="10263554at2759"/>
<feature type="domain" description="ATPase V1 complex subunit H C-terminal" evidence="6">
    <location>
        <begin position="326"/>
        <end position="439"/>
    </location>
</feature>
<evidence type="ECO:0000256" key="1">
    <source>
        <dbReference type="ARBA" id="ARBA00008613"/>
    </source>
</evidence>
<keyword evidence="2 5" id="KW-0813">Transport</keyword>
<organism evidence="7 8">
    <name type="scientific">Pneumocystis wakefieldiae</name>
    <dbReference type="NCBI Taxonomy" id="38082"/>
    <lineage>
        <taxon>Eukaryota</taxon>
        <taxon>Fungi</taxon>
        <taxon>Dikarya</taxon>
        <taxon>Ascomycota</taxon>
        <taxon>Taphrinomycotina</taxon>
        <taxon>Pneumocystomycetes</taxon>
        <taxon>Pneumocystaceae</taxon>
        <taxon>Pneumocystis</taxon>
    </lineage>
</organism>
<evidence type="ECO:0000259" key="6">
    <source>
        <dbReference type="Pfam" id="PF11698"/>
    </source>
</evidence>